<dbReference type="Proteomes" id="UP000657372">
    <property type="component" value="Unassembled WGS sequence"/>
</dbReference>
<proteinExistence type="predicted"/>
<reference evidence="1 2" key="1">
    <citation type="submission" date="2020-11" db="EMBL/GenBank/DDBJ databases">
        <title>WGS of Herminiimonas contaminans strain Marseille-Q4544 isolated from planarians Schmidtea mediterranea.</title>
        <authorList>
            <person name="Kangale L."/>
        </authorList>
    </citation>
    <scope>NUCLEOTIDE SEQUENCE [LARGE SCALE GENOMIC DNA]</scope>
    <source>
        <strain evidence="1 2">Marseille-Q4544</strain>
    </source>
</reference>
<evidence type="ECO:0000313" key="1">
    <source>
        <dbReference type="EMBL" id="MBF8177652.1"/>
    </source>
</evidence>
<comment type="caution">
    <text evidence="1">The sequence shown here is derived from an EMBL/GenBank/DDBJ whole genome shotgun (WGS) entry which is preliminary data.</text>
</comment>
<evidence type="ECO:0000313" key="2">
    <source>
        <dbReference type="Proteomes" id="UP000657372"/>
    </source>
</evidence>
<sequence>MPRNGSGVYTLPAGNPVITGTVISSTTQNNTMSDVAAELTNSIAADGQKVPTANLPMGGFRHTGVLNANARDQYAAVGQVQDSAFMWCGTAAGTANALTFSPMPAITAYAAGQVFRFQAGAAANTSATTIAVSGLAAIDLEVNGAACVGGEILANKWYEILLTSATNAQLIGSYIHTTGNETKSGILTLTNSPVVPTPTEANQAANKSYVDSASALRGHISGLMLSTAGSSATMSISAGQATDSGGVALMKLLSAISKTTSAWAVGSGNGGLDAGTIANNTWYHFYEIMRADTGVVDVNFSLSGSAPTLPANYTNFRRIGSGKTNGSGQWNRFTQNGDVFEWADPVQDVSVVNQGATSVTYALSVPPAVVTRANILAYAQTSGGSSNVYIRPLTATDAVASTATNVNLRDPTTGNGVTGELTITTNTSSQIAVRASGAVSDFKINTKGWIDRRGRDA</sequence>
<organism evidence="1 2">
    <name type="scientific">Herminiimonas contaminans</name>
    <dbReference type="NCBI Taxonomy" id="1111140"/>
    <lineage>
        <taxon>Bacteria</taxon>
        <taxon>Pseudomonadati</taxon>
        <taxon>Pseudomonadota</taxon>
        <taxon>Betaproteobacteria</taxon>
        <taxon>Burkholderiales</taxon>
        <taxon>Oxalobacteraceae</taxon>
        <taxon>Herminiimonas</taxon>
    </lineage>
</organism>
<keyword evidence="2" id="KW-1185">Reference proteome</keyword>
<name>A0ABS0ES38_9BURK</name>
<gene>
    <name evidence="1" type="ORF">IXC47_08170</name>
</gene>
<dbReference type="EMBL" id="JADOEL010000005">
    <property type="protein sequence ID" value="MBF8177652.1"/>
    <property type="molecule type" value="Genomic_DNA"/>
</dbReference>
<protein>
    <recommendedName>
        <fullName evidence="3">Tail-collar fiber protein</fullName>
    </recommendedName>
</protein>
<evidence type="ECO:0008006" key="3">
    <source>
        <dbReference type="Google" id="ProtNLM"/>
    </source>
</evidence>
<dbReference type="RefSeq" id="WP_195875244.1">
    <property type="nucleotide sequence ID" value="NZ_JADOEL010000005.1"/>
</dbReference>
<accession>A0ABS0ES38</accession>